<dbReference type="InterPro" id="IPR003812">
    <property type="entry name" value="Fido"/>
</dbReference>
<organism evidence="2 3">
    <name type="scientific">Vibrio alfacsensis</name>
    <dbReference type="NCBI Taxonomy" id="1074311"/>
    <lineage>
        <taxon>Bacteria</taxon>
        <taxon>Pseudomonadati</taxon>
        <taxon>Pseudomonadota</taxon>
        <taxon>Gammaproteobacteria</taxon>
        <taxon>Vibrionales</taxon>
        <taxon>Vibrionaceae</taxon>
        <taxon>Vibrio</taxon>
    </lineage>
</organism>
<sequence length="329" mass="37169">MTPPFTLNNRILILVATISEKLGALSITQPQSADLRLRRINQVRTIHGTLAIEGNELSEAQITAILGGKRVIAPVKEVAEAKNAIAVYEQLMTWRSTNHADFLNAHRTLMMGLIDTAGRYRAGGVGVMKEGQVIHMAPPADRVPTLMQSLFTWLANSDEHPLIKSSVFHYEFEFIHPFSDGNGRMGRLWQTLILSEWQPLFAYLPVENLIHQHQDAYYQAINQSTALTDSSPFIEFMLSMIKQALEELDPQVSHHVTPQVNKLIQAIVQEMSREELQIACALKDRKSFTERYLKPALEQGVIEMTIPDKPRSRSQRYRLTALGQALKFS</sequence>
<dbReference type="PANTHER" id="PTHR13504">
    <property type="entry name" value="FIDO DOMAIN-CONTAINING PROTEIN DDB_G0283145"/>
    <property type="match status" value="1"/>
</dbReference>
<dbReference type="Gene3D" id="1.10.3290.10">
    <property type="entry name" value="Fido-like domain"/>
    <property type="match status" value="1"/>
</dbReference>
<name>A0ABN5PBJ0_9VIBR</name>
<dbReference type="Pfam" id="PF02661">
    <property type="entry name" value="Fic"/>
    <property type="match status" value="1"/>
</dbReference>
<gene>
    <name evidence="2" type="ORF">D1115_02295</name>
</gene>
<dbReference type="PROSITE" id="PS51459">
    <property type="entry name" value="FIDO"/>
    <property type="match status" value="1"/>
</dbReference>
<evidence type="ECO:0000313" key="3">
    <source>
        <dbReference type="Proteomes" id="UP000262832"/>
    </source>
</evidence>
<keyword evidence="3" id="KW-1185">Reference proteome</keyword>
<dbReference type="InterPro" id="IPR036597">
    <property type="entry name" value="Fido-like_dom_sf"/>
</dbReference>
<dbReference type="InterPro" id="IPR049514">
    <property type="entry name" value="Fic-like_C"/>
</dbReference>
<feature type="domain" description="Fido" evidence="1">
    <location>
        <begin position="97"/>
        <end position="239"/>
    </location>
</feature>
<evidence type="ECO:0000259" key="1">
    <source>
        <dbReference type="PROSITE" id="PS51459"/>
    </source>
</evidence>
<dbReference type="RefSeq" id="WP_128810118.1">
    <property type="nucleotide sequence ID" value="NZ_CP032093.1"/>
</dbReference>
<dbReference type="Proteomes" id="UP000262832">
    <property type="component" value="Chromosome I"/>
</dbReference>
<protein>
    <submittedName>
        <fullName evidence="2">Fic family protein</fullName>
    </submittedName>
</protein>
<dbReference type="PANTHER" id="PTHR13504:SF38">
    <property type="entry name" value="FIDO DOMAIN-CONTAINING PROTEIN"/>
    <property type="match status" value="1"/>
</dbReference>
<dbReference type="SUPFAM" id="SSF140931">
    <property type="entry name" value="Fic-like"/>
    <property type="match status" value="1"/>
</dbReference>
<accession>A0ABN5PBJ0</accession>
<dbReference type="EMBL" id="CP032093">
    <property type="protein sequence ID" value="AXY00253.1"/>
    <property type="molecule type" value="Genomic_DNA"/>
</dbReference>
<dbReference type="InterPro" id="IPR040198">
    <property type="entry name" value="Fido_containing"/>
</dbReference>
<dbReference type="Pfam" id="PF21247">
    <property type="entry name" value="Fic-like_C"/>
    <property type="match status" value="1"/>
</dbReference>
<proteinExistence type="predicted"/>
<reference evidence="2 3" key="1">
    <citation type="submission" date="2018-08" db="EMBL/GenBank/DDBJ databases">
        <title>Genomic taxonomy of the Vibrionaceae family.</title>
        <authorList>
            <person name="Gomez-Gil B."/>
            <person name="Tanaka M."/>
            <person name="Sawabe T."/>
            <person name="Enciso-Ibarra K."/>
        </authorList>
    </citation>
    <scope>NUCLEOTIDE SEQUENCE [LARGE SCALE GENOMIC DNA]</scope>
    <source>
        <strain evidence="2 3">CAIM 1831</strain>
    </source>
</reference>
<evidence type="ECO:0000313" key="2">
    <source>
        <dbReference type="EMBL" id="AXY00253.1"/>
    </source>
</evidence>